<feature type="compositionally biased region" description="Polar residues" evidence="1">
    <location>
        <begin position="1"/>
        <end position="16"/>
    </location>
</feature>
<proteinExistence type="predicted"/>
<feature type="region of interest" description="Disordered" evidence="1">
    <location>
        <begin position="1"/>
        <end position="25"/>
    </location>
</feature>
<evidence type="ECO:0000256" key="1">
    <source>
        <dbReference type="SAM" id="MobiDB-lite"/>
    </source>
</evidence>
<dbReference type="WBParaSite" id="MCU_013681-RA">
    <property type="protein sequence ID" value="MCU_013681-RA"/>
    <property type="gene ID" value="MCU_013681"/>
</dbReference>
<name>A0A5K3G3I9_MESCO</name>
<accession>A0A5K3G3I9</accession>
<protein>
    <submittedName>
        <fullName evidence="2">Uncharacterized protein</fullName>
    </submittedName>
</protein>
<sequence>MKKSGTTEQALLTNQKPEPRVRPRRSLYTASHPCPSLVGCLPFPHAERQGIG</sequence>
<organism evidence="2">
    <name type="scientific">Mesocestoides corti</name>
    <name type="common">Flatworm</name>
    <dbReference type="NCBI Taxonomy" id="53468"/>
    <lineage>
        <taxon>Eukaryota</taxon>
        <taxon>Metazoa</taxon>
        <taxon>Spiralia</taxon>
        <taxon>Lophotrochozoa</taxon>
        <taxon>Platyhelminthes</taxon>
        <taxon>Cestoda</taxon>
        <taxon>Eucestoda</taxon>
        <taxon>Cyclophyllidea</taxon>
        <taxon>Mesocestoididae</taxon>
        <taxon>Mesocestoides</taxon>
    </lineage>
</organism>
<dbReference type="AlphaFoldDB" id="A0A5K3G3I9"/>
<evidence type="ECO:0000313" key="2">
    <source>
        <dbReference type="WBParaSite" id="MCU_013681-RA"/>
    </source>
</evidence>
<reference evidence="2" key="1">
    <citation type="submission" date="2019-11" db="UniProtKB">
        <authorList>
            <consortium name="WormBaseParasite"/>
        </authorList>
    </citation>
    <scope>IDENTIFICATION</scope>
</reference>